<dbReference type="InterPro" id="IPR011659">
    <property type="entry name" value="WD40"/>
</dbReference>
<dbReference type="Proteomes" id="UP000249873">
    <property type="component" value="Chromosome"/>
</dbReference>
<protein>
    <submittedName>
        <fullName evidence="3">TolB protein</fullName>
    </submittedName>
</protein>
<organism evidence="3 4">
    <name type="scientific">Arcticibacterium luteifluviistationis</name>
    <dbReference type="NCBI Taxonomy" id="1784714"/>
    <lineage>
        <taxon>Bacteria</taxon>
        <taxon>Pseudomonadati</taxon>
        <taxon>Bacteroidota</taxon>
        <taxon>Cytophagia</taxon>
        <taxon>Cytophagales</taxon>
        <taxon>Leadbetterellaceae</taxon>
        <taxon>Arcticibacterium</taxon>
    </lineage>
</organism>
<gene>
    <name evidence="3" type="ORF">DJ013_01430</name>
</gene>
<dbReference type="InterPro" id="IPR011042">
    <property type="entry name" value="6-blade_b-propeller_TolB-like"/>
</dbReference>
<sequence>MNKRLKILVATILCVMSMPMVMAQSQYFGQNKPRYKKIDFRVLQSPHYELYHYFDDKDQANKLMIDSEHWYKLHQEVFKLAFITPNPLIIYKNHPDFQETTAIGGQIGEGTGGVTEGLRNRVIMPMMYTHRQTDHVLGHELVHAFQYKTMAYGSDSTTMASIGNLPLFMVEGLAEYMSIGREDSHTAMWMRDAVESGDIPTIEDLVTKQYKYFPYRWGQAFWAYVTATYGDDIIRPLFKETAMYGVQAAFKRSFSMDLDRFSAKFKQSLIDSYTPLKAGTETEARGLVLASEETGSEMNVSPTISPDGKYIAYISSKNVLSLDIYIADAETGKTIKKISSNSFAGHVDSYSFIETAGTWSPDSKHLAIVVQSKGKNKLSIINTANGSKKTYAIKGVDAFTNPTWSPDGNSVVVSGLVEALSDLYQFNLKSKEVENLTNDEFSDIQPSWSADGKYIYFVTDREGAYARLEKANLSISRYDVASKKVENLNILKGADNFNPVADPTGENIVFLSDRDGYRNIYKYNLASQELIKLTNYYTGVSGITMFSPAISMASATGDIAYSYFLDGAYSIVKAKSTDLLSEPIDNSVDKIAGRLAPFDWKDGRDLVQSNLNKQGLVSRTRTSSLLEKNYSPRFNLDYLANSGLGASTSRFGTGVGGGVTALFSDMLNNNQLSATVALNGEIQDFGGQIFYLNQKNPLQFGASVSHIPYQILVDREKYYSGTFTTIEPASQDLRELAELSYSIARIFIDEVSLFAFKPLSKTKRFEIGTSFNNYSASVKKYSNNYRVTRNSQGIVDSSRYTGEIYRTKLKPEEYPDDFKFERFGLFNTYVALVGDNSTFGTVAPLNGYRYRIQAGQYYGNDIKLTEVLIDARKYYYLNPFTVAGRFLYNGRFSPENFDILNQVNPLDLSFPWHMHGFREQYLTNLPFGQTTESNYRGEQIGLVNFEVRLPFTGPKQLALIPFNFLPSDLNFFVDAGLAHSSNTAIGDMTNVKSKFFDNFNQNVIFSTGASLRINVLGYLILEPYFALPFYNGGKKPVVTGVNFMIPGW</sequence>
<dbReference type="RefSeq" id="WP_111370010.1">
    <property type="nucleotide sequence ID" value="NZ_CP029480.1"/>
</dbReference>
<dbReference type="PANTHER" id="PTHR36842">
    <property type="entry name" value="PROTEIN TOLB HOMOLOG"/>
    <property type="match status" value="1"/>
</dbReference>
<dbReference type="SUPFAM" id="SSF82171">
    <property type="entry name" value="DPP6 N-terminal domain-like"/>
    <property type="match status" value="1"/>
</dbReference>
<dbReference type="Pfam" id="PF07676">
    <property type="entry name" value="PD40"/>
    <property type="match status" value="5"/>
</dbReference>
<evidence type="ECO:0000256" key="2">
    <source>
        <dbReference type="SAM" id="SignalP"/>
    </source>
</evidence>
<dbReference type="Gene3D" id="2.120.10.30">
    <property type="entry name" value="TolB, C-terminal domain"/>
    <property type="match status" value="2"/>
</dbReference>
<keyword evidence="4" id="KW-1185">Reference proteome</keyword>
<reference evidence="3 4" key="1">
    <citation type="submission" date="2018-05" db="EMBL/GenBank/DDBJ databases">
        <title>Complete genome sequence of Arcticibacterium luteifluviistationis SM1504T, a cytophagaceae bacterium isolated from Arctic surface seawater.</title>
        <authorList>
            <person name="Li Y."/>
            <person name="Qin Q.-L."/>
        </authorList>
    </citation>
    <scope>NUCLEOTIDE SEQUENCE [LARGE SCALE GENOMIC DNA]</scope>
    <source>
        <strain evidence="3 4">SM1504</strain>
    </source>
</reference>
<dbReference type="AlphaFoldDB" id="A0A2Z4G6Y4"/>
<dbReference type="EMBL" id="CP029480">
    <property type="protein sequence ID" value="AWV96908.1"/>
    <property type="molecule type" value="Genomic_DNA"/>
</dbReference>
<evidence type="ECO:0000313" key="3">
    <source>
        <dbReference type="EMBL" id="AWV96908.1"/>
    </source>
</evidence>
<dbReference type="OrthoDB" id="9815657at2"/>
<evidence type="ECO:0000313" key="4">
    <source>
        <dbReference type="Proteomes" id="UP000249873"/>
    </source>
</evidence>
<dbReference type="PANTHER" id="PTHR36842:SF1">
    <property type="entry name" value="PROTEIN TOLB"/>
    <property type="match status" value="1"/>
</dbReference>
<feature type="signal peptide" evidence="2">
    <location>
        <begin position="1"/>
        <end position="23"/>
    </location>
</feature>
<comment type="similarity">
    <text evidence="1">Belongs to the TolB family.</text>
</comment>
<dbReference type="KEGG" id="als:DJ013_01430"/>
<accession>A0A2Z4G6Y4</accession>
<proteinExistence type="inferred from homology"/>
<evidence type="ECO:0000256" key="1">
    <source>
        <dbReference type="ARBA" id="ARBA00009820"/>
    </source>
</evidence>
<name>A0A2Z4G6Y4_9BACT</name>
<feature type="chain" id="PRO_5016467164" evidence="2">
    <location>
        <begin position="24"/>
        <end position="1048"/>
    </location>
</feature>
<keyword evidence="2" id="KW-0732">Signal</keyword>